<dbReference type="PANTHER" id="PTHR12598">
    <property type="entry name" value="COPPER HOMEOSTASIS PROTEIN CUTC"/>
    <property type="match status" value="1"/>
</dbReference>
<dbReference type="OrthoDB" id="9815677at2"/>
<keyword evidence="4" id="KW-1185">Reference proteome</keyword>
<dbReference type="Proteomes" id="UP000063919">
    <property type="component" value="Chromosome"/>
</dbReference>
<sequence length="220" mass="24839">MLLEVIAKDFKDIRIINNSNANRIEFCEDLKVGGLTPALEDIKYACDLSKLPINIIVRNTSRDFFYTDKEKKDMIEQIKFIKTTKANGIVIGALNKDLTIDVDFLNEVIKHKGNLEITFHKAFDEVKDFIEAFKILDKLGITNVLTSGGKDIKKGKKVIKKLATLNLNTKILIGGGVNQKNFSSLKKISKNIHVGSCVRNNQSWDESVNDKRINELLETN</sequence>
<dbReference type="PATRIC" id="fig|362837.3.peg.831"/>
<organism evidence="3 4">
    <name type="scientific">Spiroplasma cantharicola</name>
    <dbReference type="NCBI Taxonomy" id="362837"/>
    <lineage>
        <taxon>Bacteria</taxon>
        <taxon>Bacillati</taxon>
        <taxon>Mycoplasmatota</taxon>
        <taxon>Mollicutes</taxon>
        <taxon>Entomoplasmatales</taxon>
        <taxon>Spiroplasmataceae</taxon>
        <taxon>Spiroplasma</taxon>
    </lineage>
</organism>
<dbReference type="InterPro" id="IPR005627">
    <property type="entry name" value="CutC-like"/>
</dbReference>
<comment type="similarity">
    <text evidence="1">Belongs to the CutC family.</text>
</comment>
<evidence type="ECO:0000256" key="2">
    <source>
        <dbReference type="ARBA" id="ARBA00019014"/>
    </source>
</evidence>
<evidence type="ECO:0000313" key="4">
    <source>
        <dbReference type="Proteomes" id="UP000063919"/>
    </source>
</evidence>
<dbReference type="AlphaFoldDB" id="A0A0M4JT82"/>
<dbReference type="Gene3D" id="3.20.20.380">
    <property type="entry name" value="Copper homeostasis (CutC) domain"/>
    <property type="match status" value="1"/>
</dbReference>
<dbReference type="Pfam" id="PF03932">
    <property type="entry name" value="CutC"/>
    <property type="match status" value="1"/>
</dbReference>
<evidence type="ECO:0000313" key="3">
    <source>
        <dbReference type="EMBL" id="ALD66721.1"/>
    </source>
</evidence>
<dbReference type="KEGG" id="scj:SCANT_v1c08150"/>
<dbReference type="STRING" id="362837.SCANT_v1c08150"/>
<dbReference type="SUPFAM" id="SSF110395">
    <property type="entry name" value="CutC-like"/>
    <property type="match status" value="1"/>
</dbReference>
<gene>
    <name evidence="3" type="primary">cutC</name>
    <name evidence="3" type="ORF">SCANT_v1c08150</name>
</gene>
<accession>A0A0M4JT82</accession>
<proteinExistence type="inferred from homology"/>
<name>A0A0M4JT82_9MOLU</name>
<evidence type="ECO:0000256" key="1">
    <source>
        <dbReference type="ARBA" id="ARBA00007768"/>
    </source>
</evidence>
<dbReference type="EMBL" id="CP012622">
    <property type="protein sequence ID" value="ALD66721.1"/>
    <property type="molecule type" value="Genomic_DNA"/>
</dbReference>
<dbReference type="InterPro" id="IPR036822">
    <property type="entry name" value="CutC-like_dom_sf"/>
</dbReference>
<protein>
    <recommendedName>
        <fullName evidence="2">Copper homeostasis protein cutC homolog</fullName>
    </recommendedName>
</protein>
<dbReference type="RefSeq" id="WP_053946471.1">
    <property type="nucleotide sequence ID" value="NZ_CP012622.1"/>
</dbReference>
<dbReference type="PANTHER" id="PTHR12598:SF0">
    <property type="entry name" value="COPPER HOMEOSTASIS PROTEIN CUTC HOMOLOG"/>
    <property type="match status" value="1"/>
</dbReference>
<reference evidence="3 4" key="1">
    <citation type="journal article" date="2015" name="Genome Announc.">
        <title>Complete Genome Sequence of Spiroplasma cantharicola CC-1T (DSM 21588), a Bacterium Isolated from Soldier Beetle (Cantharis carolinus).</title>
        <authorList>
            <person name="Lo W.S."/>
            <person name="Liu P.Y."/>
            <person name="Kuo C.H."/>
        </authorList>
    </citation>
    <scope>NUCLEOTIDE SEQUENCE [LARGE SCALE GENOMIC DNA]</scope>
    <source>
        <strain evidence="3 4">CC-1</strain>
    </source>
</reference>
<dbReference type="GO" id="GO:0005507">
    <property type="term" value="F:copper ion binding"/>
    <property type="evidence" value="ECO:0007669"/>
    <property type="project" value="TreeGrafter"/>
</dbReference>